<feature type="region of interest" description="Disordered" evidence="1">
    <location>
        <begin position="1"/>
        <end position="67"/>
    </location>
</feature>
<dbReference type="EMBL" id="CAJZBQ010000020">
    <property type="protein sequence ID" value="CAG9318499.1"/>
    <property type="molecule type" value="Genomic_DNA"/>
</dbReference>
<organism evidence="2 3">
    <name type="scientific">Blepharisma stoltei</name>
    <dbReference type="NCBI Taxonomy" id="1481888"/>
    <lineage>
        <taxon>Eukaryota</taxon>
        <taxon>Sar</taxon>
        <taxon>Alveolata</taxon>
        <taxon>Ciliophora</taxon>
        <taxon>Postciliodesmatophora</taxon>
        <taxon>Heterotrichea</taxon>
        <taxon>Heterotrichida</taxon>
        <taxon>Blepharismidae</taxon>
        <taxon>Blepharisma</taxon>
    </lineage>
</organism>
<dbReference type="AlphaFoldDB" id="A0AAU9IVE5"/>
<name>A0AAU9IVE5_9CILI</name>
<keyword evidence="3" id="KW-1185">Reference proteome</keyword>
<reference evidence="2" key="1">
    <citation type="submission" date="2021-09" db="EMBL/GenBank/DDBJ databases">
        <authorList>
            <consortium name="AG Swart"/>
            <person name="Singh M."/>
            <person name="Singh A."/>
            <person name="Seah K."/>
            <person name="Emmerich C."/>
        </authorList>
    </citation>
    <scope>NUCLEOTIDE SEQUENCE</scope>
    <source>
        <strain evidence="2">ATCC30299</strain>
    </source>
</reference>
<sequence length="260" mass="29526">MNKKTNKAVIPKKKVLEESKKTTEPKIKQKHESQKKQNNIIHAHQKPRTKINNQKKSNKINQKEESKIVETAEPSYSTLKEITDGLKQFIEEGRDTSDPPPFSLSSKSKEVLKLMNFLGEELFCLNTPFQIESLPIFSLFFQLLGQPLPFKIDEASAQCRAFFIDTWNKAALEGKLLSEILEEKINTFDFSFNNISRCGALVKGHHSKLDPNFHSNTCIIAGIIAFIVRDALVYGGVAKGEGPTKLYGYLLYKKNHISER</sequence>
<protein>
    <submittedName>
        <fullName evidence="2">Uncharacterized protein</fullName>
    </submittedName>
</protein>
<evidence type="ECO:0000313" key="3">
    <source>
        <dbReference type="Proteomes" id="UP001162131"/>
    </source>
</evidence>
<evidence type="ECO:0000256" key="1">
    <source>
        <dbReference type="SAM" id="MobiDB-lite"/>
    </source>
</evidence>
<feature type="compositionally biased region" description="Basic and acidic residues" evidence="1">
    <location>
        <begin position="14"/>
        <end position="35"/>
    </location>
</feature>
<gene>
    <name evidence="2" type="ORF">BSTOLATCC_MIC20972</name>
</gene>
<proteinExistence type="predicted"/>
<evidence type="ECO:0000313" key="2">
    <source>
        <dbReference type="EMBL" id="CAG9318499.1"/>
    </source>
</evidence>
<dbReference type="Proteomes" id="UP001162131">
    <property type="component" value="Unassembled WGS sequence"/>
</dbReference>
<accession>A0AAU9IVE5</accession>
<feature type="compositionally biased region" description="Basic residues" evidence="1">
    <location>
        <begin position="1"/>
        <end position="13"/>
    </location>
</feature>
<comment type="caution">
    <text evidence="2">The sequence shown here is derived from an EMBL/GenBank/DDBJ whole genome shotgun (WGS) entry which is preliminary data.</text>
</comment>